<evidence type="ECO:0000313" key="4">
    <source>
        <dbReference type="RefSeq" id="XP_019521669.1"/>
    </source>
</evidence>
<dbReference type="RefSeq" id="XP_019521668.1">
    <property type="nucleotide sequence ID" value="XM_019666123.1"/>
</dbReference>
<keyword evidence="2" id="KW-1185">Reference proteome</keyword>
<feature type="region of interest" description="Disordered" evidence="1">
    <location>
        <begin position="69"/>
        <end position="98"/>
    </location>
</feature>
<dbReference type="KEGG" id="hai:109395258"/>
<feature type="compositionally biased region" description="Basic and acidic residues" evidence="1">
    <location>
        <begin position="80"/>
        <end position="98"/>
    </location>
</feature>
<name>A0A8B7TCP8_HIPAR</name>
<dbReference type="Proteomes" id="UP000694851">
    <property type="component" value="Unplaced"/>
</dbReference>
<proteinExistence type="predicted"/>
<feature type="region of interest" description="Disordered" evidence="1">
    <location>
        <begin position="196"/>
        <end position="240"/>
    </location>
</feature>
<evidence type="ECO:0000313" key="3">
    <source>
        <dbReference type="RefSeq" id="XP_019521668.1"/>
    </source>
</evidence>
<evidence type="ECO:0000256" key="1">
    <source>
        <dbReference type="SAM" id="MobiDB-lite"/>
    </source>
</evidence>
<sequence>MQLVHGNILPYSRDQPEDWLPAFCVLSTRTGGPSDVITGGLLRGARRIKGEDKKMEAEVGVTRFEGAGRYQKPHHAGGFRKLENARDRLSRGAPREERSPADTLILNFWPPELGAEMEVPSSGPLMALPKPSPHSKAAPLLSWPGFSSLPDERRGLSSQVVGRPAGWRRQAQTHTQVPGGSFAVCALCSWPRATAPQPTPTGSLAALLLENREPQPGLQKHSSAPEPSRFESALAQDDLL</sequence>
<dbReference type="AlphaFoldDB" id="A0A8B7TCP8"/>
<evidence type="ECO:0000313" key="2">
    <source>
        <dbReference type="Proteomes" id="UP000694851"/>
    </source>
</evidence>
<organism evidence="2 3">
    <name type="scientific">Hipposideros armiger</name>
    <name type="common">Great Himalayan leaf-nosed bat</name>
    <dbReference type="NCBI Taxonomy" id="186990"/>
    <lineage>
        <taxon>Eukaryota</taxon>
        <taxon>Metazoa</taxon>
        <taxon>Chordata</taxon>
        <taxon>Craniata</taxon>
        <taxon>Vertebrata</taxon>
        <taxon>Euteleostomi</taxon>
        <taxon>Mammalia</taxon>
        <taxon>Eutheria</taxon>
        <taxon>Laurasiatheria</taxon>
        <taxon>Chiroptera</taxon>
        <taxon>Yinpterochiroptera</taxon>
        <taxon>Rhinolophoidea</taxon>
        <taxon>Hipposideridae</taxon>
        <taxon>Hipposideros</taxon>
    </lineage>
</organism>
<dbReference type="RefSeq" id="XP_019521669.1">
    <property type="nucleotide sequence ID" value="XM_019666124.1"/>
</dbReference>
<protein>
    <submittedName>
        <fullName evidence="3 4">Uncharacterized protein LOC109395258 isoform X1</fullName>
    </submittedName>
</protein>
<accession>A0A8B7TCP8</accession>
<dbReference type="GeneID" id="109395258"/>
<reference evidence="3 4" key="1">
    <citation type="submission" date="2025-04" db="UniProtKB">
        <authorList>
            <consortium name="RefSeq"/>
        </authorList>
    </citation>
    <scope>IDENTIFICATION</scope>
    <source>
        <tissue evidence="3 4">Muscle</tissue>
    </source>
</reference>
<gene>
    <name evidence="3 4" type="primary">LOC109395258</name>
</gene>